<protein>
    <submittedName>
        <fullName evidence="2">Uncharacterized protein</fullName>
    </submittedName>
</protein>
<dbReference type="Proteomes" id="UP000290876">
    <property type="component" value="Chromosome"/>
</dbReference>
<evidence type="ECO:0000313" key="3">
    <source>
        <dbReference type="Proteomes" id="UP000290876"/>
    </source>
</evidence>
<evidence type="ECO:0000256" key="1">
    <source>
        <dbReference type="SAM" id="Phobius"/>
    </source>
</evidence>
<name>A0A449BB46_9BACT</name>
<dbReference type="KEGG" id="mcob:NCTC10184_00496"/>
<feature type="transmembrane region" description="Helical" evidence="1">
    <location>
        <begin position="9"/>
        <end position="30"/>
    </location>
</feature>
<dbReference type="OrthoDB" id="393673at2"/>
<organism evidence="2 3">
    <name type="scientific">Mycoplasmopsis columbinasalis</name>
    <dbReference type="NCBI Taxonomy" id="114880"/>
    <lineage>
        <taxon>Bacteria</taxon>
        <taxon>Bacillati</taxon>
        <taxon>Mycoplasmatota</taxon>
        <taxon>Mycoplasmoidales</taxon>
        <taxon>Metamycoplasmataceae</taxon>
        <taxon>Mycoplasmopsis</taxon>
    </lineage>
</organism>
<keyword evidence="1" id="KW-0472">Membrane</keyword>
<dbReference type="RefSeq" id="WP_129623093.1">
    <property type="nucleotide sequence ID" value="NZ_LR215043.1"/>
</dbReference>
<dbReference type="InterPro" id="IPR054786">
    <property type="entry name" value="MYPU_1760-like"/>
</dbReference>
<dbReference type="NCBIfam" id="NF045830">
    <property type="entry name" value="MYPU_1760_HExxH"/>
    <property type="match status" value="1"/>
</dbReference>
<proteinExistence type="predicted"/>
<keyword evidence="1" id="KW-0812">Transmembrane</keyword>
<dbReference type="EMBL" id="LR215043">
    <property type="protein sequence ID" value="VEU78258.1"/>
    <property type="molecule type" value="Genomic_DNA"/>
</dbReference>
<reference evidence="2 3" key="1">
    <citation type="submission" date="2019-01" db="EMBL/GenBank/DDBJ databases">
        <authorList>
            <consortium name="Pathogen Informatics"/>
        </authorList>
    </citation>
    <scope>NUCLEOTIDE SEQUENCE [LARGE SCALE GENOMIC DNA]</scope>
    <source>
        <strain evidence="2 3">NCTC10184</strain>
    </source>
</reference>
<keyword evidence="1" id="KW-1133">Transmembrane helix</keyword>
<sequence length="742" mass="85363">MKKNNSKRWIIGSAVVGLVGITALVGYFAFKPNQTVITSAPQRNIIVEAPSEQVFDEKLERVFTPFEDTLELNTLPDPMTVSPSDFLKLDIETIRKDNLLSNQVEKLISSLNEQPEKWLAEQNFLENPNEYQLTYIDPLFGIKFVEYAYGIGVKTEFDVEQSQLKLVRAPRFTLGKNGLALLANHFLAKQSFGPEIAFLGTININNANQKQKKVLIEYFPESNSINVNMAAWSEKGFSLREKVQIAQEMLFSTYMKHWTNTYVSNLDYNQEFTALAADGRKHSTSKTDNYLSTFVNDFKTLLNFSDSSQTDFVIEELDGKEVFNNKEVNVANFIGKAKIKTSDLFILANSTNLTEVNKLREELKKIQNQNYIVGFLPYLKPNDLLPNTSSAPWYVESFYNEIQDGYSQTFLNFVYFYYLFSELVGREWRKYAFVPYYKWDETRGKSKIHGNYISETNFYGSFYKKNEPLLQFVPIRSAFAQDWFRTTSNLNLNDPKAHTVDRAFSNDIWLDLNSDQPSYLKFYKLFLNTMGYGKLITQIGSTTHQKFVENNELSKKYLKAIDKIKLANNYKKIIGFLPNLDYTGWVFVNGETKKVAKIKYLPFSNFNGLNKPATNLSNFEIMTPSSVLSELSNGQQTKKLAPYVTENFDLNLLTRTDTKMALWKDLNQNNLVEDNELIYDFAANFNSFAPTNPLPQRTILDSSNTFMNQLTPLQSVWTVKAIPNDQSTTYTLSWKNEKLTSN</sequence>
<dbReference type="AlphaFoldDB" id="A0A449BB46"/>
<accession>A0A449BB46</accession>
<evidence type="ECO:0000313" key="2">
    <source>
        <dbReference type="EMBL" id="VEU78258.1"/>
    </source>
</evidence>
<keyword evidence="3" id="KW-1185">Reference proteome</keyword>
<gene>
    <name evidence="2" type="ORF">NCTC10184_00496</name>
</gene>